<sequence>MPIFINPSKMEASDWIAEPPPPDAISTKESSTGALIRPQEVQGLFKGSYKYSRVHRQNLGEFPFRRGFSSKQFKSQNPNQEIQSPISKTPFKKNNSSNIFFSSSNSTTGSS</sequence>
<protein>
    <submittedName>
        <fullName evidence="2">Uncharacterized protein</fullName>
    </submittedName>
</protein>
<evidence type="ECO:0000313" key="3">
    <source>
        <dbReference type="Proteomes" id="UP001141806"/>
    </source>
</evidence>
<reference evidence="2" key="1">
    <citation type="journal article" date="2023" name="Plant J.">
        <title>The genome of the king protea, Protea cynaroides.</title>
        <authorList>
            <person name="Chang J."/>
            <person name="Duong T.A."/>
            <person name="Schoeman C."/>
            <person name="Ma X."/>
            <person name="Roodt D."/>
            <person name="Barker N."/>
            <person name="Li Z."/>
            <person name="Van de Peer Y."/>
            <person name="Mizrachi E."/>
        </authorList>
    </citation>
    <scope>NUCLEOTIDE SEQUENCE</scope>
    <source>
        <tissue evidence="2">Young leaves</tissue>
    </source>
</reference>
<feature type="region of interest" description="Disordered" evidence="1">
    <location>
        <begin position="66"/>
        <end position="111"/>
    </location>
</feature>
<evidence type="ECO:0000256" key="1">
    <source>
        <dbReference type="SAM" id="MobiDB-lite"/>
    </source>
</evidence>
<evidence type="ECO:0000313" key="2">
    <source>
        <dbReference type="EMBL" id="KAJ4971313.1"/>
    </source>
</evidence>
<feature type="compositionally biased region" description="Polar residues" evidence="1">
    <location>
        <begin position="69"/>
        <end position="87"/>
    </location>
</feature>
<comment type="caution">
    <text evidence="2">The sequence shown here is derived from an EMBL/GenBank/DDBJ whole genome shotgun (WGS) entry which is preliminary data.</text>
</comment>
<keyword evidence="3" id="KW-1185">Reference proteome</keyword>
<dbReference type="AlphaFoldDB" id="A0A9Q0KIM1"/>
<name>A0A9Q0KIM1_9MAGN</name>
<organism evidence="2 3">
    <name type="scientific">Protea cynaroides</name>
    <dbReference type="NCBI Taxonomy" id="273540"/>
    <lineage>
        <taxon>Eukaryota</taxon>
        <taxon>Viridiplantae</taxon>
        <taxon>Streptophyta</taxon>
        <taxon>Embryophyta</taxon>
        <taxon>Tracheophyta</taxon>
        <taxon>Spermatophyta</taxon>
        <taxon>Magnoliopsida</taxon>
        <taxon>Proteales</taxon>
        <taxon>Proteaceae</taxon>
        <taxon>Protea</taxon>
    </lineage>
</organism>
<accession>A0A9Q0KIM1</accession>
<feature type="compositionally biased region" description="Low complexity" evidence="1">
    <location>
        <begin position="94"/>
        <end position="111"/>
    </location>
</feature>
<dbReference type="EMBL" id="JAMYWD010000005">
    <property type="protein sequence ID" value="KAJ4971313.1"/>
    <property type="molecule type" value="Genomic_DNA"/>
</dbReference>
<dbReference type="Proteomes" id="UP001141806">
    <property type="component" value="Unassembled WGS sequence"/>
</dbReference>
<gene>
    <name evidence="2" type="ORF">NE237_004412</name>
</gene>
<proteinExistence type="predicted"/>